<dbReference type="CDD" id="cd00121">
    <property type="entry name" value="MATH"/>
    <property type="match status" value="2"/>
</dbReference>
<dbReference type="Pfam" id="PF22486">
    <property type="entry name" value="MATH_2"/>
    <property type="match status" value="2"/>
</dbReference>
<dbReference type="InterPro" id="IPR008974">
    <property type="entry name" value="TRAF-like"/>
</dbReference>
<evidence type="ECO:0000313" key="3">
    <source>
        <dbReference type="EMBL" id="GAY69167.1"/>
    </source>
</evidence>
<reference evidence="3 4" key="1">
    <citation type="journal article" date="2017" name="Front. Genet.">
        <title>Draft sequencing of the heterozygous diploid genome of Satsuma (Citrus unshiu Marc.) using a hybrid assembly approach.</title>
        <authorList>
            <person name="Shimizu T."/>
            <person name="Tanizawa Y."/>
            <person name="Mochizuki T."/>
            <person name="Nagasaki H."/>
            <person name="Yoshioka T."/>
            <person name="Toyoda A."/>
            <person name="Fujiyama A."/>
            <person name="Kaminuma E."/>
            <person name="Nakamura Y."/>
        </authorList>
    </citation>
    <scope>NUCLEOTIDE SEQUENCE [LARGE SCALE GENOMIC DNA]</scope>
    <source>
        <strain evidence="4">cv. Miyagawa wase</strain>
    </source>
</reference>
<dbReference type="InterPro" id="IPR002083">
    <property type="entry name" value="MATH/TRAF_dom"/>
</dbReference>
<keyword evidence="1" id="KW-0812">Transmembrane</keyword>
<dbReference type="Gene3D" id="2.60.210.10">
    <property type="entry name" value="Apoptosis, Tumor Necrosis Factor Receptor Associated Protein 2, Chain A"/>
    <property type="match status" value="2"/>
</dbReference>
<comment type="caution">
    <text evidence="3">The sequence shown here is derived from an EMBL/GenBank/DDBJ whole genome shotgun (WGS) entry which is preliminary data.</text>
</comment>
<dbReference type="AlphaFoldDB" id="A0A2H5QX66"/>
<accession>A0A2H5QX66</accession>
<dbReference type="SMART" id="SM00061">
    <property type="entry name" value="MATH"/>
    <property type="match status" value="2"/>
</dbReference>
<dbReference type="STRING" id="55188.A0A2H5QX66"/>
<dbReference type="EMBL" id="BDQV01001120">
    <property type="protein sequence ID" value="GAY69167.1"/>
    <property type="molecule type" value="Genomic_DNA"/>
</dbReference>
<dbReference type="PANTHER" id="PTHR46162">
    <property type="entry name" value="TRAF-LIKE FAMILY PROTEIN"/>
    <property type="match status" value="1"/>
</dbReference>
<dbReference type="PROSITE" id="PS50144">
    <property type="entry name" value="MATH"/>
    <property type="match status" value="2"/>
</dbReference>
<evidence type="ECO:0000313" key="4">
    <source>
        <dbReference type="Proteomes" id="UP000236630"/>
    </source>
</evidence>
<feature type="transmembrane region" description="Helical" evidence="1">
    <location>
        <begin position="70"/>
        <end position="92"/>
    </location>
</feature>
<keyword evidence="4" id="KW-1185">Reference proteome</keyword>
<evidence type="ECO:0000256" key="1">
    <source>
        <dbReference type="SAM" id="Phobius"/>
    </source>
</evidence>
<gene>
    <name evidence="3" type="ORF">CUMW_269920</name>
</gene>
<proteinExistence type="predicted"/>
<evidence type="ECO:0000259" key="2">
    <source>
        <dbReference type="PROSITE" id="PS50144"/>
    </source>
</evidence>
<dbReference type="PANTHER" id="PTHR46162:SF56">
    <property type="entry name" value="UBIQUITIN CARBOXYL-TERMINAL HYDROLASE 12-LIKE"/>
    <property type="match status" value="1"/>
</dbReference>
<dbReference type="SUPFAM" id="SSF49599">
    <property type="entry name" value="TRAF domain-like"/>
    <property type="match status" value="2"/>
</dbReference>
<protein>
    <recommendedName>
        <fullName evidence="2">MATH domain-containing protein</fullName>
    </recommendedName>
</protein>
<dbReference type="Proteomes" id="UP000236630">
    <property type="component" value="Unassembled WGS sequence"/>
</dbReference>
<name>A0A2H5QX66_CITUN</name>
<feature type="domain" description="MATH" evidence="2">
    <location>
        <begin position="177"/>
        <end position="317"/>
    </location>
</feature>
<keyword evidence="1" id="KW-1133">Transmembrane helix</keyword>
<feature type="domain" description="MATH" evidence="2">
    <location>
        <begin position="20"/>
        <end position="154"/>
    </location>
</feature>
<keyword evidence="1" id="KW-0472">Membrane</keyword>
<sequence>MENDFVDQVAISRSISHVPPAHFLLKIEAFSSLVENDVENYKSLEFDAGGYKKLVVYPNGNKNENVKDHISVYLAMVGTSSLGLGWEVYVIFRLFVLDQKKDEFLILQDAMGKQRRFHGLKLEWGFDQFIPLEEFINASNGYLVGDTCVFGAEVFVKETKKCTGECLSMKKLTSTSNYKYVWKIENFSKLPDKIYESEVFVAGDQKKILLFPKGLGVASGSHISMYLELTDSSTITGGSKIYVHFTLRIRNQLVSKHYEKKAKCKYLKVSIVVFATGEWLNTSIALGGWSKFIELNYLKKAGNGFLVNDVCIVEAEPVHGLGTQSKIGAGTNLLKSVT</sequence>
<organism evidence="3 4">
    <name type="scientific">Citrus unshiu</name>
    <name type="common">Satsuma mandarin</name>
    <name type="synonym">Citrus nobilis var. unshiu</name>
    <dbReference type="NCBI Taxonomy" id="55188"/>
    <lineage>
        <taxon>Eukaryota</taxon>
        <taxon>Viridiplantae</taxon>
        <taxon>Streptophyta</taxon>
        <taxon>Embryophyta</taxon>
        <taxon>Tracheophyta</taxon>
        <taxon>Spermatophyta</taxon>
        <taxon>Magnoliopsida</taxon>
        <taxon>eudicotyledons</taxon>
        <taxon>Gunneridae</taxon>
        <taxon>Pentapetalae</taxon>
        <taxon>rosids</taxon>
        <taxon>malvids</taxon>
        <taxon>Sapindales</taxon>
        <taxon>Rutaceae</taxon>
        <taxon>Aurantioideae</taxon>
        <taxon>Citrus</taxon>
    </lineage>
</organism>